<dbReference type="CDD" id="cd00593">
    <property type="entry name" value="RIBOc"/>
    <property type="match status" value="1"/>
</dbReference>
<dbReference type="PhylomeDB" id="S8BHG0"/>
<reference evidence="2 3" key="1">
    <citation type="journal article" date="2013" name="PLoS ONE">
        <title>Genomic and secretomic analyses reveal unique features of the lignocellulolytic enzyme system of Penicillium decumbens.</title>
        <authorList>
            <person name="Liu G."/>
            <person name="Zhang L."/>
            <person name="Wei X."/>
            <person name="Zou G."/>
            <person name="Qin Y."/>
            <person name="Ma L."/>
            <person name="Li J."/>
            <person name="Zheng H."/>
            <person name="Wang S."/>
            <person name="Wang C."/>
            <person name="Xun L."/>
            <person name="Zhao G.-P."/>
            <person name="Zhou Z."/>
            <person name="Qu Y."/>
        </authorList>
    </citation>
    <scope>NUCLEOTIDE SEQUENCE [LARGE SCALE GENOMIC DNA]</scope>
    <source>
        <strain evidence="3">114-2 / CGMCC 5302</strain>
    </source>
</reference>
<dbReference type="GO" id="GO:0004525">
    <property type="term" value="F:ribonuclease III activity"/>
    <property type="evidence" value="ECO:0007669"/>
    <property type="project" value="InterPro"/>
</dbReference>
<name>S8BHG0_PENO1</name>
<dbReference type="Pfam" id="PF14622">
    <property type="entry name" value="Ribonucleas_3_3"/>
    <property type="match status" value="1"/>
</dbReference>
<dbReference type="Gene3D" id="1.10.1520.10">
    <property type="entry name" value="Ribonuclease III domain"/>
    <property type="match status" value="1"/>
</dbReference>
<dbReference type="SMART" id="SM00535">
    <property type="entry name" value="RIBOc"/>
    <property type="match status" value="1"/>
</dbReference>
<dbReference type="OrthoDB" id="67027at2759"/>
<dbReference type="InterPro" id="IPR000999">
    <property type="entry name" value="RNase_III_dom"/>
</dbReference>
<keyword evidence="3" id="KW-1185">Reference proteome</keyword>
<feature type="domain" description="RNase III" evidence="1">
    <location>
        <begin position="12"/>
        <end position="132"/>
    </location>
</feature>
<accession>S8BHG0</accession>
<evidence type="ECO:0000313" key="2">
    <source>
        <dbReference type="EMBL" id="EPS34607.1"/>
    </source>
</evidence>
<organism evidence="2 3">
    <name type="scientific">Penicillium oxalicum (strain 114-2 / CGMCC 5302)</name>
    <name type="common">Penicillium decumbens</name>
    <dbReference type="NCBI Taxonomy" id="933388"/>
    <lineage>
        <taxon>Eukaryota</taxon>
        <taxon>Fungi</taxon>
        <taxon>Dikarya</taxon>
        <taxon>Ascomycota</taxon>
        <taxon>Pezizomycotina</taxon>
        <taxon>Eurotiomycetes</taxon>
        <taxon>Eurotiomycetidae</taxon>
        <taxon>Eurotiales</taxon>
        <taxon>Aspergillaceae</taxon>
        <taxon>Penicillium</taxon>
    </lineage>
</organism>
<gene>
    <name evidence="2" type="ORF">PDE_09571</name>
</gene>
<dbReference type="Proteomes" id="UP000019376">
    <property type="component" value="Unassembled WGS sequence"/>
</dbReference>
<protein>
    <recommendedName>
        <fullName evidence="1">RNase III domain-containing protein</fullName>
    </recommendedName>
</protein>
<dbReference type="STRING" id="933388.S8BHG0"/>
<dbReference type="PROSITE" id="PS50142">
    <property type="entry name" value="RNASE_3_2"/>
    <property type="match status" value="1"/>
</dbReference>
<dbReference type="GO" id="GO:0006396">
    <property type="term" value="P:RNA processing"/>
    <property type="evidence" value="ECO:0007669"/>
    <property type="project" value="InterPro"/>
</dbReference>
<proteinExistence type="predicted"/>
<evidence type="ECO:0000313" key="3">
    <source>
        <dbReference type="Proteomes" id="UP000019376"/>
    </source>
</evidence>
<dbReference type="HOGENOM" id="CLU_000907_3_2_1"/>
<dbReference type="AlphaFoldDB" id="S8BHG0"/>
<dbReference type="SUPFAM" id="SSF69065">
    <property type="entry name" value="RNase III domain-like"/>
    <property type="match status" value="1"/>
</dbReference>
<sequence length="165" mass="18176">MSRHSSFSVQEKSAVEEIVGYRFENEGYLLRALTAKGCEFAPHGTNDRLAVPGATVLNLVIVDTAHDTGLGKELMDRERQKWASKSFIARQGFARGLDNYLRISQSCQGHCSSDQMATAVEALIAAIWLDSGKKLETVCASAQRMGIPLADRNPDLTQRLDALEY</sequence>
<dbReference type="EMBL" id="KB644415">
    <property type="protein sequence ID" value="EPS34607.1"/>
    <property type="molecule type" value="Genomic_DNA"/>
</dbReference>
<dbReference type="InterPro" id="IPR036389">
    <property type="entry name" value="RNase_III_sf"/>
</dbReference>
<evidence type="ECO:0000259" key="1">
    <source>
        <dbReference type="PROSITE" id="PS50142"/>
    </source>
</evidence>